<evidence type="ECO:0000256" key="1">
    <source>
        <dbReference type="ARBA" id="ARBA00001970"/>
    </source>
</evidence>
<evidence type="ECO:0008006" key="14">
    <source>
        <dbReference type="Google" id="ProtNLM"/>
    </source>
</evidence>
<keyword evidence="9" id="KW-0408">Iron</keyword>
<dbReference type="GO" id="GO:0016491">
    <property type="term" value="F:oxidoreductase activity"/>
    <property type="evidence" value="ECO:0007669"/>
    <property type="project" value="UniProtKB-KW"/>
</dbReference>
<evidence type="ECO:0000256" key="4">
    <source>
        <dbReference type="ARBA" id="ARBA00022617"/>
    </source>
</evidence>
<evidence type="ECO:0000256" key="7">
    <source>
        <dbReference type="ARBA" id="ARBA00022989"/>
    </source>
</evidence>
<name>A0A382S6T7_9ZZZZ</name>
<comment type="subcellular location">
    <subcellularLocation>
        <location evidence="2">Cell membrane</location>
        <topology evidence="2">Multi-pass membrane protein</topology>
    </subcellularLocation>
</comment>
<evidence type="ECO:0000256" key="5">
    <source>
        <dbReference type="ARBA" id="ARBA00022692"/>
    </source>
</evidence>
<keyword evidence="5 12" id="KW-0812">Transmembrane</keyword>
<evidence type="ECO:0000313" key="13">
    <source>
        <dbReference type="EMBL" id="SVD05609.1"/>
    </source>
</evidence>
<comment type="pathway">
    <text evidence="11">Porphyrin-containing compound metabolism.</text>
</comment>
<evidence type="ECO:0000256" key="12">
    <source>
        <dbReference type="SAM" id="Phobius"/>
    </source>
</evidence>
<evidence type="ECO:0000256" key="2">
    <source>
        <dbReference type="ARBA" id="ARBA00004651"/>
    </source>
</evidence>
<evidence type="ECO:0000256" key="3">
    <source>
        <dbReference type="ARBA" id="ARBA00022475"/>
    </source>
</evidence>
<keyword evidence="8" id="KW-0560">Oxidoreductase</keyword>
<reference evidence="13" key="1">
    <citation type="submission" date="2018-05" db="EMBL/GenBank/DDBJ databases">
        <authorList>
            <person name="Lanie J.A."/>
            <person name="Ng W.-L."/>
            <person name="Kazmierczak K.M."/>
            <person name="Andrzejewski T.M."/>
            <person name="Davidsen T.M."/>
            <person name="Wayne K.J."/>
            <person name="Tettelin H."/>
            <person name="Glass J.I."/>
            <person name="Rusch D."/>
            <person name="Podicherti R."/>
            <person name="Tsui H.-C.T."/>
            <person name="Winkler M.E."/>
        </authorList>
    </citation>
    <scope>NUCLEOTIDE SEQUENCE</scope>
</reference>
<keyword evidence="10 12" id="KW-0472">Membrane</keyword>
<keyword evidence="6" id="KW-0479">Metal-binding</keyword>
<dbReference type="Pfam" id="PF03653">
    <property type="entry name" value="UPF0093"/>
    <property type="match status" value="1"/>
</dbReference>
<dbReference type="InterPro" id="IPR005265">
    <property type="entry name" value="HemJ-like"/>
</dbReference>
<dbReference type="GO" id="GO:0046872">
    <property type="term" value="F:metal ion binding"/>
    <property type="evidence" value="ECO:0007669"/>
    <property type="project" value="UniProtKB-KW"/>
</dbReference>
<evidence type="ECO:0000256" key="9">
    <source>
        <dbReference type="ARBA" id="ARBA00023004"/>
    </source>
</evidence>
<keyword evidence="3" id="KW-1003">Cell membrane</keyword>
<evidence type="ECO:0000256" key="6">
    <source>
        <dbReference type="ARBA" id="ARBA00022723"/>
    </source>
</evidence>
<evidence type="ECO:0000256" key="11">
    <source>
        <dbReference type="ARBA" id="ARBA00023444"/>
    </source>
</evidence>
<comment type="cofactor">
    <cofactor evidence="1">
        <name>heme b</name>
        <dbReference type="ChEBI" id="CHEBI:60344"/>
    </cofactor>
</comment>
<keyword evidence="7 12" id="KW-1133">Transmembrane helix</keyword>
<accession>A0A382S6T7</accession>
<dbReference type="PANTHER" id="PTHR40255">
    <property type="entry name" value="UPF0093 MEMBRANE PROTEIN SLR1790"/>
    <property type="match status" value="1"/>
</dbReference>
<feature type="transmembrane region" description="Helical" evidence="12">
    <location>
        <begin position="100"/>
        <end position="122"/>
    </location>
</feature>
<protein>
    <recommendedName>
        <fullName evidence="14">Protoporphyrinogen IX oxidase</fullName>
    </recommendedName>
</protein>
<evidence type="ECO:0000256" key="8">
    <source>
        <dbReference type="ARBA" id="ARBA00023002"/>
    </source>
</evidence>
<keyword evidence="4" id="KW-0349">Heme</keyword>
<evidence type="ECO:0000256" key="10">
    <source>
        <dbReference type="ARBA" id="ARBA00023136"/>
    </source>
</evidence>
<dbReference type="PANTHER" id="PTHR40255:SF1">
    <property type="entry name" value="PROTOPORPHYRINOGEN IX OXIDASE"/>
    <property type="match status" value="1"/>
</dbReference>
<dbReference type="EMBL" id="UINC01126859">
    <property type="protein sequence ID" value="SVD05609.1"/>
    <property type="molecule type" value="Genomic_DNA"/>
</dbReference>
<proteinExistence type="predicted"/>
<dbReference type="GO" id="GO:0005886">
    <property type="term" value="C:plasma membrane"/>
    <property type="evidence" value="ECO:0007669"/>
    <property type="project" value="UniProtKB-SubCell"/>
</dbReference>
<organism evidence="13">
    <name type="scientific">marine metagenome</name>
    <dbReference type="NCBI Taxonomy" id="408172"/>
    <lineage>
        <taxon>unclassified sequences</taxon>
        <taxon>metagenomes</taxon>
        <taxon>ecological metagenomes</taxon>
    </lineage>
</organism>
<dbReference type="AlphaFoldDB" id="A0A382S6T7"/>
<dbReference type="PIRSF" id="PIRSF004638">
    <property type="entry name" value="UCP004638"/>
    <property type="match status" value="1"/>
</dbReference>
<sequence>MAWMAGLFYLPRIFVHFVEADTAGEDTRRLAIMAEKLFRFSTVMAAIALGTGLILWLHYGISGNWLNAKLLLVALLVGYQLQTYSYITDMKLSQLDGTSLFFRIFNEGALLLVIPILILVVVKPF</sequence>
<feature type="transmembrane region" description="Helical" evidence="12">
    <location>
        <begin position="37"/>
        <end position="58"/>
    </location>
</feature>
<gene>
    <name evidence="13" type="ORF">METZ01_LOCUS358463</name>
</gene>